<evidence type="ECO:0000256" key="8">
    <source>
        <dbReference type="ARBA" id="ARBA00022989"/>
    </source>
</evidence>
<dbReference type="InterPro" id="IPR003092">
    <property type="entry name" value="2pore_dom_K_chnl_TASK"/>
</dbReference>
<protein>
    <submittedName>
        <fullName evidence="14">Potassium channel subfamily K member 16-like</fullName>
    </submittedName>
</protein>
<evidence type="ECO:0000256" key="9">
    <source>
        <dbReference type="ARBA" id="ARBA00023065"/>
    </source>
</evidence>
<evidence type="ECO:0000256" key="10">
    <source>
        <dbReference type="ARBA" id="ARBA00023136"/>
    </source>
</evidence>
<evidence type="ECO:0000256" key="5">
    <source>
        <dbReference type="ARBA" id="ARBA00022692"/>
    </source>
</evidence>
<evidence type="ECO:0000256" key="1">
    <source>
        <dbReference type="ARBA" id="ARBA00004141"/>
    </source>
</evidence>
<evidence type="ECO:0000313" key="15">
    <source>
        <dbReference type="Proteomes" id="UP001295444"/>
    </source>
</evidence>
<evidence type="ECO:0000259" key="13">
    <source>
        <dbReference type="Pfam" id="PF07885"/>
    </source>
</evidence>
<evidence type="ECO:0000256" key="7">
    <source>
        <dbReference type="ARBA" id="ARBA00022958"/>
    </source>
</evidence>
<dbReference type="InterPro" id="IPR003280">
    <property type="entry name" value="2pore_dom_K_chnl"/>
</dbReference>
<dbReference type="GO" id="GO:0030322">
    <property type="term" value="P:stabilization of membrane potential"/>
    <property type="evidence" value="ECO:0007669"/>
    <property type="project" value="TreeGrafter"/>
</dbReference>
<dbReference type="PANTHER" id="PTHR11003:SF350">
    <property type="entry name" value="POTASSIUM CHANNEL DOMAIN-CONTAINING PROTEIN"/>
    <property type="match status" value="1"/>
</dbReference>
<gene>
    <name evidence="14" type="ORF">PECUL_23A030923</name>
</gene>
<comment type="similarity">
    <text evidence="2">Belongs to the two pore domain potassium channel (TC 1.A.1.8) family.</text>
</comment>
<evidence type="ECO:0000256" key="12">
    <source>
        <dbReference type="SAM" id="Phobius"/>
    </source>
</evidence>
<feature type="transmembrane region" description="Helical" evidence="12">
    <location>
        <begin position="218"/>
        <end position="241"/>
    </location>
</feature>
<name>A0AAD1TRI7_PELCU</name>
<dbReference type="Gene3D" id="1.10.287.70">
    <property type="match status" value="1"/>
</dbReference>
<keyword evidence="3" id="KW-0813">Transport</keyword>
<dbReference type="GO" id="GO:0005886">
    <property type="term" value="C:plasma membrane"/>
    <property type="evidence" value="ECO:0007669"/>
    <property type="project" value="TreeGrafter"/>
</dbReference>
<reference evidence="14" key="1">
    <citation type="submission" date="2022-03" db="EMBL/GenBank/DDBJ databases">
        <authorList>
            <person name="Alioto T."/>
            <person name="Alioto T."/>
            <person name="Gomez Garrido J."/>
        </authorList>
    </citation>
    <scope>NUCLEOTIDE SEQUENCE</scope>
</reference>
<keyword evidence="6" id="KW-0631">Potassium channel</keyword>
<organism evidence="14 15">
    <name type="scientific">Pelobates cultripes</name>
    <name type="common">Western spadefoot toad</name>
    <dbReference type="NCBI Taxonomy" id="61616"/>
    <lineage>
        <taxon>Eukaryota</taxon>
        <taxon>Metazoa</taxon>
        <taxon>Chordata</taxon>
        <taxon>Craniata</taxon>
        <taxon>Vertebrata</taxon>
        <taxon>Euteleostomi</taxon>
        <taxon>Amphibia</taxon>
        <taxon>Batrachia</taxon>
        <taxon>Anura</taxon>
        <taxon>Pelobatoidea</taxon>
        <taxon>Pelobatidae</taxon>
        <taxon>Pelobates</taxon>
    </lineage>
</organism>
<comment type="subcellular location">
    <subcellularLocation>
        <location evidence="1">Membrane</location>
        <topology evidence="1">Multi-pass membrane protein</topology>
    </subcellularLocation>
</comment>
<feature type="transmembrane region" description="Helical" evidence="12">
    <location>
        <begin position="6"/>
        <end position="27"/>
    </location>
</feature>
<dbReference type="Pfam" id="PF07885">
    <property type="entry name" value="Ion_trans_2"/>
    <property type="match status" value="1"/>
</dbReference>
<dbReference type="EMBL" id="OW240924">
    <property type="protein sequence ID" value="CAH2328761.1"/>
    <property type="molecule type" value="Genomic_DNA"/>
</dbReference>
<evidence type="ECO:0000256" key="2">
    <source>
        <dbReference type="ARBA" id="ARBA00006666"/>
    </source>
</evidence>
<keyword evidence="4" id="KW-0633">Potassium transport</keyword>
<keyword evidence="11 14" id="KW-0407">Ion channel</keyword>
<dbReference type="GO" id="GO:0022841">
    <property type="term" value="F:potassium ion leak channel activity"/>
    <property type="evidence" value="ECO:0007669"/>
    <property type="project" value="TreeGrafter"/>
</dbReference>
<sequence>MACMDILKSALLAVIFVIYLVFGAFVFQRLEKEAEDTAKSNTYLHRLDFLKNYTCLTHEALDQLVNVIGDAVKQGINPLANSTENSHTNWDFSSSFFLSGTVVTTIGYGTIAPRTAGGQIFCVFYALFGIPLNVIVLSQVGKKLSTWCKKLGKCLFSRGVKKKTAKILTIIFFLVIGSIVFMTIPPFVFSFTEGWSYQEGIYYAFISLKSNSHRMFPFFRVLVCFWIMFGLAWLSLLINLLTSLLEDTEKKIVKNFHKKVKQHKAHEETHLEPVHTDPEDAKVLIMDNGKSSSRRSKMSDNDTSEV</sequence>
<keyword evidence="9" id="KW-0406">Ion transport</keyword>
<feature type="transmembrane region" description="Helical" evidence="12">
    <location>
        <begin position="117"/>
        <end position="137"/>
    </location>
</feature>
<feature type="transmembrane region" description="Helical" evidence="12">
    <location>
        <begin position="92"/>
        <end position="111"/>
    </location>
</feature>
<dbReference type="PANTHER" id="PTHR11003">
    <property type="entry name" value="POTASSIUM CHANNEL, SUBFAMILY K"/>
    <property type="match status" value="1"/>
</dbReference>
<keyword evidence="10 12" id="KW-0472">Membrane</keyword>
<dbReference type="SUPFAM" id="SSF81324">
    <property type="entry name" value="Voltage-gated potassium channels"/>
    <property type="match status" value="2"/>
</dbReference>
<evidence type="ECO:0000256" key="3">
    <source>
        <dbReference type="ARBA" id="ARBA00022448"/>
    </source>
</evidence>
<evidence type="ECO:0000256" key="6">
    <source>
        <dbReference type="ARBA" id="ARBA00022826"/>
    </source>
</evidence>
<feature type="domain" description="Potassium channel" evidence="13">
    <location>
        <begin position="84"/>
        <end position="144"/>
    </location>
</feature>
<proteinExistence type="inferred from homology"/>
<accession>A0AAD1TRI7</accession>
<feature type="transmembrane region" description="Helical" evidence="12">
    <location>
        <begin position="167"/>
        <end position="189"/>
    </location>
</feature>
<keyword evidence="8 12" id="KW-1133">Transmembrane helix</keyword>
<keyword evidence="5 12" id="KW-0812">Transmembrane</keyword>
<evidence type="ECO:0000256" key="11">
    <source>
        <dbReference type="ARBA" id="ARBA00023303"/>
    </source>
</evidence>
<dbReference type="GO" id="GO:0015271">
    <property type="term" value="F:outward rectifier potassium channel activity"/>
    <property type="evidence" value="ECO:0007669"/>
    <property type="project" value="TreeGrafter"/>
</dbReference>
<keyword evidence="7" id="KW-0630">Potassium</keyword>
<dbReference type="AlphaFoldDB" id="A0AAD1TRI7"/>
<dbReference type="Proteomes" id="UP001295444">
    <property type="component" value="Chromosome 13"/>
</dbReference>
<keyword evidence="15" id="KW-1185">Reference proteome</keyword>
<dbReference type="InterPro" id="IPR013099">
    <property type="entry name" value="K_chnl_dom"/>
</dbReference>
<evidence type="ECO:0000256" key="4">
    <source>
        <dbReference type="ARBA" id="ARBA00022538"/>
    </source>
</evidence>
<dbReference type="PRINTS" id="PR01095">
    <property type="entry name" value="TASKCHANNEL"/>
</dbReference>
<evidence type="ECO:0000313" key="14">
    <source>
        <dbReference type="EMBL" id="CAH2328761.1"/>
    </source>
</evidence>